<dbReference type="STRING" id="1071381.G8BMM9"/>
<feature type="compositionally biased region" description="Basic and acidic residues" evidence="11">
    <location>
        <begin position="50"/>
        <end position="61"/>
    </location>
</feature>
<feature type="binding site" evidence="10">
    <location>
        <position position="228"/>
    </location>
    <ligand>
        <name>S-adenosyl-L-methionine</name>
        <dbReference type="ChEBI" id="CHEBI:59789"/>
    </ligand>
</feature>
<feature type="compositionally biased region" description="Acidic residues" evidence="11">
    <location>
        <begin position="308"/>
        <end position="319"/>
    </location>
</feature>
<dbReference type="HOGENOM" id="CLU_034384_1_0_1"/>
<feature type="compositionally biased region" description="Basic residues" evidence="11">
    <location>
        <begin position="40"/>
        <end position="49"/>
    </location>
</feature>
<keyword evidence="4" id="KW-0808">Transferase</keyword>
<dbReference type="eggNOG" id="KOG2967">
    <property type="taxonomic scope" value="Eukaryota"/>
</dbReference>
<evidence type="ECO:0000256" key="6">
    <source>
        <dbReference type="ARBA" id="ARBA00031792"/>
    </source>
</evidence>
<dbReference type="RefSeq" id="XP_003683591.1">
    <property type="nucleotide sequence ID" value="XM_003683543.1"/>
</dbReference>
<evidence type="ECO:0000256" key="10">
    <source>
        <dbReference type="PIRSR" id="PIRSR016323-2"/>
    </source>
</evidence>
<evidence type="ECO:0000256" key="5">
    <source>
        <dbReference type="ARBA" id="ARBA00022691"/>
    </source>
</evidence>
<accession>G8BMM9</accession>
<dbReference type="Gene3D" id="3.40.1280.30">
    <property type="match status" value="1"/>
</dbReference>
<dbReference type="GO" id="GO:0005634">
    <property type="term" value="C:nucleus"/>
    <property type="evidence" value="ECO:0007669"/>
    <property type="project" value="TreeGrafter"/>
</dbReference>
<dbReference type="OMA" id="FKKNDGW"/>
<feature type="binding site" evidence="10">
    <location>
        <position position="196"/>
    </location>
    <ligand>
        <name>S-adenosyl-L-methionine</name>
        <dbReference type="ChEBI" id="CHEBI:59789"/>
    </ligand>
</feature>
<evidence type="ECO:0000259" key="12">
    <source>
        <dbReference type="PROSITE" id="PS51675"/>
    </source>
</evidence>
<evidence type="ECO:0000256" key="1">
    <source>
        <dbReference type="ARBA" id="ARBA00012797"/>
    </source>
</evidence>
<feature type="region of interest" description="Disordered" evidence="11">
    <location>
        <begin position="29"/>
        <end position="69"/>
    </location>
</feature>
<keyword evidence="3" id="KW-0489">Methyltransferase</keyword>
<evidence type="ECO:0000256" key="11">
    <source>
        <dbReference type="SAM" id="MobiDB-lite"/>
    </source>
</evidence>
<dbReference type="GO" id="GO:0000049">
    <property type="term" value="F:tRNA binding"/>
    <property type="evidence" value="ECO:0007669"/>
    <property type="project" value="TreeGrafter"/>
</dbReference>
<feature type="binding site" evidence="10">
    <location>
        <position position="242"/>
    </location>
    <ligand>
        <name>S-adenosyl-L-methionine</name>
        <dbReference type="ChEBI" id="CHEBI:59789"/>
    </ligand>
</feature>
<dbReference type="InterPro" id="IPR028564">
    <property type="entry name" value="MT_TRM10-typ"/>
</dbReference>
<dbReference type="InterPro" id="IPR007356">
    <property type="entry name" value="tRNA_m1G_MeTrfase_euk"/>
</dbReference>
<gene>
    <name evidence="13" type="primary">TPHA0A00720</name>
    <name evidence="13" type="ordered locus">TPHA_0A00720</name>
</gene>
<feature type="compositionally biased region" description="Basic and acidic residues" evidence="11">
    <location>
        <begin position="320"/>
        <end position="335"/>
    </location>
</feature>
<feature type="region of interest" description="Disordered" evidence="11">
    <location>
        <begin position="291"/>
        <end position="335"/>
    </location>
</feature>
<evidence type="ECO:0000256" key="8">
    <source>
        <dbReference type="ARBA" id="ARBA00048434"/>
    </source>
</evidence>
<organism evidence="13 14">
    <name type="scientific">Tetrapisispora phaffii (strain ATCC 24235 / CBS 4417 / NBRC 1672 / NRRL Y-8282 / UCD 70-5)</name>
    <name type="common">Yeast</name>
    <name type="synonym">Fabospora phaffii</name>
    <dbReference type="NCBI Taxonomy" id="1071381"/>
    <lineage>
        <taxon>Eukaryota</taxon>
        <taxon>Fungi</taxon>
        <taxon>Dikarya</taxon>
        <taxon>Ascomycota</taxon>
        <taxon>Saccharomycotina</taxon>
        <taxon>Saccharomycetes</taxon>
        <taxon>Saccharomycetales</taxon>
        <taxon>Saccharomycetaceae</taxon>
        <taxon>Tetrapisispora</taxon>
    </lineage>
</organism>
<reference evidence="13 14" key="1">
    <citation type="journal article" date="2011" name="Proc. Natl. Acad. Sci. U.S.A.">
        <title>Evolutionary erosion of yeast sex chromosomes by mating-type switching accidents.</title>
        <authorList>
            <person name="Gordon J.L."/>
            <person name="Armisen D."/>
            <person name="Proux-Wera E."/>
            <person name="Oheigeartaigh S.S."/>
            <person name="Byrne K.P."/>
            <person name="Wolfe K.H."/>
        </authorList>
    </citation>
    <scope>NUCLEOTIDE SEQUENCE [LARGE SCALE GENOMIC DNA]</scope>
    <source>
        <strain evidence="14">ATCC 24235 / CBS 4417 / NBRC 1672 / NRRL Y-8282 / UCD 70-5</strain>
    </source>
</reference>
<dbReference type="CDD" id="cd18089">
    <property type="entry name" value="SPOUT_Trm10-like"/>
    <property type="match status" value="1"/>
</dbReference>
<evidence type="ECO:0000256" key="4">
    <source>
        <dbReference type="ARBA" id="ARBA00022679"/>
    </source>
</evidence>
<evidence type="ECO:0000256" key="7">
    <source>
        <dbReference type="ARBA" id="ARBA00032166"/>
    </source>
</evidence>
<dbReference type="OrthoDB" id="278300at2759"/>
<proteinExistence type="predicted"/>
<dbReference type="PANTHER" id="PTHR13563:SF13">
    <property type="entry name" value="TRNA METHYLTRANSFERASE 10 HOMOLOG A"/>
    <property type="match status" value="1"/>
</dbReference>
<dbReference type="GeneID" id="11532400"/>
<evidence type="ECO:0000256" key="3">
    <source>
        <dbReference type="ARBA" id="ARBA00022603"/>
    </source>
</evidence>
<dbReference type="InterPro" id="IPR016653">
    <property type="entry name" value="TRM10/TRM10A"/>
</dbReference>
<protein>
    <recommendedName>
        <fullName evidence="2">tRNA (guanine(9)-N1)-methyltransferase</fullName>
        <ecNumber evidence="1">2.1.1.221</ecNumber>
    </recommendedName>
    <alternativeName>
        <fullName evidence="7">tRNA methyltransferase 10</fullName>
    </alternativeName>
    <alternativeName>
        <fullName evidence="6">tRNA(m1G9)-methyltransferase</fullName>
    </alternativeName>
</protein>
<dbReference type="PROSITE" id="PS51675">
    <property type="entry name" value="SAM_MT_TRM10"/>
    <property type="match status" value="1"/>
</dbReference>
<dbReference type="GO" id="GO:0002939">
    <property type="term" value="P:tRNA N1-guanine methylation"/>
    <property type="evidence" value="ECO:0007669"/>
    <property type="project" value="TreeGrafter"/>
</dbReference>
<keyword evidence="14" id="KW-1185">Reference proteome</keyword>
<dbReference type="Proteomes" id="UP000005666">
    <property type="component" value="Chromosome 1"/>
</dbReference>
<evidence type="ECO:0000313" key="13">
    <source>
        <dbReference type="EMBL" id="CCE61157.1"/>
    </source>
</evidence>
<feature type="binding site" evidence="10">
    <location>
        <position position="216"/>
    </location>
    <ligand>
        <name>S-adenosyl-L-methionine</name>
        <dbReference type="ChEBI" id="CHEBI:59789"/>
    </ligand>
</feature>
<sequence length="335" mass="39276">MMSEENKEIGKFEISCTVDDNGREIIRMKLPPVPEGMSKRQWKKQCKRVRHEETKDEYNKTKREKKKKARLNKRLKIQAIVDRGEEIPKELKRPKKVNDNQKDSGIEIIMDCAFDDLMHEKEIASMTNQITRAFSSNRRENHFAKVTITSFNKRLKKRFDTKLTNFRYQDWRNFEFVEDEDCITGPGVDKSKLIYLTADTDEKLETLEPGMKYIVGGIVDKNRHKCLCLNKAKELGIQTRRLPIDDFIRISGRQVLTTTHVIQIMLKYFDDKNWKEAFQSTLPERKLQYGIDGEDDQTDDVVDKAADDIADESNTEDNESEHFDDALEDNSRLEL</sequence>
<dbReference type="KEGG" id="tpf:TPHA_0A00720"/>
<evidence type="ECO:0000313" key="14">
    <source>
        <dbReference type="Proteomes" id="UP000005666"/>
    </source>
</evidence>
<dbReference type="InterPro" id="IPR038459">
    <property type="entry name" value="MT_TRM10-typ_sf"/>
</dbReference>
<dbReference type="EC" id="2.1.1.221" evidence="1"/>
<feature type="active site" description="Proton acceptor" evidence="9">
    <location>
        <position position="220"/>
    </location>
</feature>
<feature type="domain" description="SAM-dependent MTase TRM10-type" evidence="12">
    <location>
        <begin position="93"/>
        <end position="289"/>
    </location>
</feature>
<evidence type="ECO:0000256" key="9">
    <source>
        <dbReference type="PIRSR" id="PIRSR016323-1"/>
    </source>
</evidence>
<dbReference type="PIRSF" id="PIRSF016323">
    <property type="entry name" value="tRNA_m1G_mtfrase_met"/>
    <property type="match status" value="1"/>
</dbReference>
<evidence type="ECO:0000256" key="2">
    <source>
        <dbReference type="ARBA" id="ARBA00020451"/>
    </source>
</evidence>
<dbReference type="PANTHER" id="PTHR13563">
    <property type="entry name" value="TRNA (GUANINE-9-) METHYLTRANSFERASE"/>
    <property type="match status" value="1"/>
</dbReference>
<dbReference type="GO" id="GO:0052905">
    <property type="term" value="F:tRNA (guanosine(9)-N1)-methyltransferase activity"/>
    <property type="evidence" value="ECO:0007669"/>
    <property type="project" value="UniProtKB-EC"/>
</dbReference>
<dbReference type="EMBL" id="HE612856">
    <property type="protein sequence ID" value="CCE61157.1"/>
    <property type="molecule type" value="Genomic_DNA"/>
</dbReference>
<name>G8BMM9_TETPH</name>
<dbReference type="AlphaFoldDB" id="G8BMM9"/>
<keyword evidence="5" id="KW-0949">S-adenosyl-L-methionine</keyword>
<comment type="catalytic activity">
    <reaction evidence="8">
        <text>guanosine(9) in tRNA + S-adenosyl-L-methionine = N(1)-methylguanosine(9) in tRNA + S-adenosyl-L-homocysteine + H(+)</text>
        <dbReference type="Rhea" id="RHEA:43156"/>
        <dbReference type="Rhea" id="RHEA-COMP:10367"/>
        <dbReference type="Rhea" id="RHEA-COMP:10368"/>
        <dbReference type="ChEBI" id="CHEBI:15378"/>
        <dbReference type="ChEBI" id="CHEBI:57856"/>
        <dbReference type="ChEBI" id="CHEBI:59789"/>
        <dbReference type="ChEBI" id="CHEBI:73542"/>
        <dbReference type="ChEBI" id="CHEBI:74269"/>
        <dbReference type="EC" id="2.1.1.221"/>
    </reaction>
</comment>